<dbReference type="Proteomes" id="UP000693970">
    <property type="component" value="Unassembled WGS sequence"/>
</dbReference>
<proteinExistence type="predicted"/>
<evidence type="ECO:0000313" key="3">
    <source>
        <dbReference type="Proteomes" id="UP000693970"/>
    </source>
</evidence>
<dbReference type="EMBL" id="JAGRRH010000001">
    <property type="protein sequence ID" value="KAG7374859.1"/>
    <property type="molecule type" value="Genomic_DNA"/>
</dbReference>
<comment type="caution">
    <text evidence="2">The sequence shown here is derived from an EMBL/GenBank/DDBJ whole genome shotgun (WGS) entry which is preliminary data.</text>
</comment>
<protein>
    <submittedName>
        <fullName evidence="2">Uncharacterized protein</fullName>
    </submittedName>
</protein>
<name>A0A9K3M6J7_9STRA</name>
<organism evidence="2 3">
    <name type="scientific">Nitzschia inconspicua</name>
    <dbReference type="NCBI Taxonomy" id="303405"/>
    <lineage>
        <taxon>Eukaryota</taxon>
        <taxon>Sar</taxon>
        <taxon>Stramenopiles</taxon>
        <taxon>Ochrophyta</taxon>
        <taxon>Bacillariophyta</taxon>
        <taxon>Bacillariophyceae</taxon>
        <taxon>Bacillariophycidae</taxon>
        <taxon>Bacillariales</taxon>
        <taxon>Bacillariaceae</taxon>
        <taxon>Nitzschia</taxon>
    </lineage>
</organism>
<gene>
    <name evidence="2" type="ORF">IV203_013954</name>
</gene>
<evidence type="ECO:0000256" key="1">
    <source>
        <dbReference type="SAM" id="MobiDB-lite"/>
    </source>
</evidence>
<keyword evidence="3" id="KW-1185">Reference proteome</keyword>
<feature type="region of interest" description="Disordered" evidence="1">
    <location>
        <begin position="145"/>
        <end position="166"/>
    </location>
</feature>
<sequence>MITTTVPSCAGGQTSPCCSSLSGPLSGSLSPNSTSPSVSANAPSPVFEPSSNSIGTFLPIVKNIDVKNLNLIVEAAGQISHASQRARRTTSLSVHLVQAMVRLGTGDGQTKLQLRFAFLDRHDFRWLKVEDSELNFIIEDQKPAKAPVTTKSTNGAPKGIQGTENV</sequence>
<feature type="region of interest" description="Disordered" evidence="1">
    <location>
        <begin position="25"/>
        <end position="45"/>
    </location>
</feature>
<evidence type="ECO:0000313" key="2">
    <source>
        <dbReference type="EMBL" id="KAG7374859.1"/>
    </source>
</evidence>
<dbReference type="AlphaFoldDB" id="A0A9K3M6J7"/>
<accession>A0A9K3M6J7</accession>
<reference evidence="2" key="2">
    <citation type="submission" date="2021-04" db="EMBL/GenBank/DDBJ databases">
        <authorList>
            <person name="Podell S."/>
        </authorList>
    </citation>
    <scope>NUCLEOTIDE SEQUENCE</scope>
    <source>
        <strain evidence="2">Hildebrandi</strain>
    </source>
</reference>
<reference evidence="2" key="1">
    <citation type="journal article" date="2021" name="Sci. Rep.">
        <title>Diploid genomic architecture of Nitzschia inconspicua, an elite biomass production diatom.</title>
        <authorList>
            <person name="Oliver A."/>
            <person name="Podell S."/>
            <person name="Pinowska A."/>
            <person name="Traller J.C."/>
            <person name="Smith S.R."/>
            <person name="McClure R."/>
            <person name="Beliaev A."/>
            <person name="Bohutskyi P."/>
            <person name="Hill E.A."/>
            <person name="Rabines A."/>
            <person name="Zheng H."/>
            <person name="Allen L.Z."/>
            <person name="Kuo A."/>
            <person name="Grigoriev I.V."/>
            <person name="Allen A.E."/>
            <person name="Hazlebeck D."/>
            <person name="Allen E.E."/>
        </authorList>
    </citation>
    <scope>NUCLEOTIDE SEQUENCE</scope>
    <source>
        <strain evidence="2">Hildebrandi</strain>
    </source>
</reference>